<dbReference type="PANTHER" id="PTHR39426">
    <property type="entry name" value="HOMOLOGY TO DEATH-ON-CURING PROTEIN OF PHAGE P1"/>
    <property type="match status" value="1"/>
</dbReference>
<dbReference type="EMBL" id="AP025739">
    <property type="protein sequence ID" value="BDI28102.1"/>
    <property type="molecule type" value="Genomic_DNA"/>
</dbReference>
<keyword evidence="2" id="KW-1185">Reference proteome</keyword>
<dbReference type="Proteomes" id="UP000287394">
    <property type="component" value="Chromosome"/>
</dbReference>
<dbReference type="NCBIfam" id="TIGR01550">
    <property type="entry name" value="DOC_P1"/>
    <property type="match status" value="1"/>
</dbReference>
<dbReference type="KEGG" id="ccot:CCAX7_001530"/>
<dbReference type="InterPro" id="IPR053737">
    <property type="entry name" value="Type_II_TA_Toxin"/>
</dbReference>
<reference evidence="1 2" key="1">
    <citation type="journal article" date="2019" name="Int. J. Syst. Evol. Microbiol.">
        <title>Capsulimonas corticalis gen. nov., sp. nov., an aerobic capsulated bacterium, of a novel bacterial order, Capsulimonadales ord. nov., of the class Armatimonadia of the phylum Armatimonadetes.</title>
        <authorList>
            <person name="Li J."/>
            <person name="Kudo C."/>
            <person name="Tonouchi A."/>
        </authorList>
    </citation>
    <scope>NUCLEOTIDE SEQUENCE [LARGE SCALE GENOMIC DNA]</scope>
    <source>
        <strain evidence="1 2">AX-7</strain>
    </source>
</reference>
<dbReference type="GO" id="GO:0016301">
    <property type="term" value="F:kinase activity"/>
    <property type="evidence" value="ECO:0007669"/>
    <property type="project" value="InterPro"/>
</dbReference>
<evidence type="ECO:0000313" key="1">
    <source>
        <dbReference type="EMBL" id="BDI28102.1"/>
    </source>
</evidence>
<dbReference type="PROSITE" id="PS51459">
    <property type="entry name" value="FIDO"/>
    <property type="match status" value="1"/>
</dbReference>
<dbReference type="InterPro" id="IPR006440">
    <property type="entry name" value="Doc"/>
</dbReference>
<dbReference type="PANTHER" id="PTHR39426:SF1">
    <property type="entry name" value="HOMOLOGY TO DEATH-ON-CURING PROTEIN OF PHAGE P1"/>
    <property type="match status" value="1"/>
</dbReference>
<dbReference type="SUPFAM" id="SSF140931">
    <property type="entry name" value="Fic-like"/>
    <property type="match status" value="1"/>
</dbReference>
<name>A0A402CRU6_9BACT</name>
<accession>A0A402CRU6</accession>
<dbReference type="AlphaFoldDB" id="A0A402CRU6"/>
<dbReference type="InterPro" id="IPR036597">
    <property type="entry name" value="Fido-like_dom_sf"/>
</dbReference>
<dbReference type="Pfam" id="PF02661">
    <property type="entry name" value="Fic"/>
    <property type="match status" value="1"/>
</dbReference>
<organism evidence="1 2">
    <name type="scientific">Capsulimonas corticalis</name>
    <dbReference type="NCBI Taxonomy" id="2219043"/>
    <lineage>
        <taxon>Bacteria</taxon>
        <taxon>Bacillati</taxon>
        <taxon>Armatimonadota</taxon>
        <taxon>Armatimonadia</taxon>
        <taxon>Capsulimonadales</taxon>
        <taxon>Capsulimonadaceae</taxon>
        <taxon>Capsulimonas</taxon>
    </lineage>
</organism>
<proteinExistence type="predicted"/>
<dbReference type="Gene3D" id="1.20.120.1870">
    <property type="entry name" value="Fic/DOC protein, Fido domain"/>
    <property type="match status" value="1"/>
</dbReference>
<dbReference type="InterPro" id="IPR003812">
    <property type="entry name" value="Fido"/>
</dbReference>
<sequence>MHERAIRTHSPGESLAIRDAGLLESAVMAPQHTWGGEYLYPTVAEMAAQYLISLNQNHAFENGNKRAGFAACAVFLRLNGYHLGLTPNGAAELTLAVASHSIERDAVIAQIMQGLENISSPA</sequence>
<evidence type="ECO:0000313" key="2">
    <source>
        <dbReference type="Proteomes" id="UP000287394"/>
    </source>
</evidence>
<gene>
    <name evidence="1" type="primary">doc</name>
    <name evidence="1" type="ORF">CCAX7_001530</name>
</gene>
<protein>
    <submittedName>
        <fullName evidence="1">Death-on-curing protein</fullName>
    </submittedName>
</protein>